<dbReference type="PIRSF" id="PIRSF000732">
    <property type="entry name" value="PTS_enzyme_I"/>
    <property type="match status" value="1"/>
</dbReference>
<keyword evidence="9 17" id="KW-0963">Cytoplasm</keyword>
<dbReference type="InterPro" id="IPR036618">
    <property type="entry name" value="PtsI_HPr-bd_sf"/>
</dbReference>
<keyword evidence="10 17" id="KW-0762">Sugar transport</keyword>
<dbReference type="InterPro" id="IPR000121">
    <property type="entry name" value="PEP_util_C"/>
</dbReference>
<protein>
    <recommendedName>
        <fullName evidence="7 17">Phosphoenolpyruvate-protein phosphotransferase</fullName>
        <ecNumber evidence="6 17">2.7.3.9</ecNumber>
    </recommendedName>
    <alternativeName>
        <fullName evidence="16 17">Phosphotransferase system, enzyme I</fullName>
    </alternativeName>
</protein>
<evidence type="ECO:0000256" key="16">
    <source>
        <dbReference type="ARBA" id="ARBA00033235"/>
    </source>
</evidence>
<evidence type="ECO:0000256" key="13">
    <source>
        <dbReference type="ARBA" id="ARBA00022723"/>
    </source>
</evidence>
<dbReference type="Pfam" id="PF02896">
    <property type="entry name" value="PEP-utilizers_C"/>
    <property type="match status" value="1"/>
</dbReference>
<dbReference type="InterPro" id="IPR006318">
    <property type="entry name" value="PTS_EI-like"/>
</dbReference>
<evidence type="ECO:0000256" key="11">
    <source>
        <dbReference type="ARBA" id="ARBA00022679"/>
    </source>
</evidence>
<evidence type="ECO:0000256" key="3">
    <source>
        <dbReference type="ARBA" id="ARBA00002728"/>
    </source>
</evidence>
<dbReference type="SUPFAM" id="SSF51621">
    <property type="entry name" value="Phosphoenolpyruvate/pyruvate domain"/>
    <property type="match status" value="1"/>
</dbReference>
<evidence type="ECO:0000256" key="14">
    <source>
        <dbReference type="ARBA" id="ARBA00022777"/>
    </source>
</evidence>
<dbReference type="Proteomes" id="UP000187735">
    <property type="component" value="Chromosome"/>
</dbReference>
<dbReference type="Pfam" id="PF00391">
    <property type="entry name" value="PEP-utilizers"/>
    <property type="match status" value="1"/>
</dbReference>
<feature type="active site" description="Tele-phosphohistidine intermediate" evidence="18">
    <location>
        <position position="191"/>
    </location>
</feature>
<dbReference type="GO" id="GO:0046872">
    <property type="term" value="F:metal ion binding"/>
    <property type="evidence" value="ECO:0007669"/>
    <property type="project" value="UniProtKB-KW"/>
</dbReference>
<organism evidence="24 25">
    <name type="scientific">Fuerstiella marisgermanici</name>
    <dbReference type="NCBI Taxonomy" id="1891926"/>
    <lineage>
        <taxon>Bacteria</taxon>
        <taxon>Pseudomonadati</taxon>
        <taxon>Planctomycetota</taxon>
        <taxon>Planctomycetia</taxon>
        <taxon>Planctomycetales</taxon>
        <taxon>Planctomycetaceae</taxon>
        <taxon>Fuerstiella</taxon>
    </lineage>
</organism>
<evidence type="ECO:0000259" key="23">
    <source>
        <dbReference type="Pfam" id="PF05524"/>
    </source>
</evidence>
<dbReference type="EC" id="2.7.3.9" evidence="6 17"/>
<evidence type="ECO:0000313" key="25">
    <source>
        <dbReference type="Proteomes" id="UP000187735"/>
    </source>
</evidence>
<comment type="catalytic activity">
    <reaction evidence="1 17">
        <text>L-histidyl-[protein] + phosphoenolpyruvate = N(pros)-phospho-L-histidyl-[protein] + pyruvate</text>
        <dbReference type="Rhea" id="RHEA:23880"/>
        <dbReference type="Rhea" id="RHEA-COMP:9745"/>
        <dbReference type="Rhea" id="RHEA-COMP:9746"/>
        <dbReference type="ChEBI" id="CHEBI:15361"/>
        <dbReference type="ChEBI" id="CHEBI:29979"/>
        <dbReference type="ChEBI" id="CHEBI:58702"/>
        <dbReference type="ChEBI" id="CHEBI:64837"/>
        <dbReference type="EC" id="2.7.3.9"/>
    </reaction>
</comment>
<keyword evidence="14 17" id="KW-0418">Kinase</keyword>
<dbReference type="InterPro" id="IPR024692">
    <property type="entry name" value="PTS_EI"/>
</dbReference>
<dbReference type="InterPro" id="IPR018274">
    <property type="entry name" value="PEP_util_AS"/>
</dbReference>
<dbReference type="Pfam" id="PF05524">
    <property type="entry name" value="PEP-utilisers_N"/>
    <property type="match status" value="1"/>
</dbReference>
<evidence type="ECO:0000256" key="1">
    <source>
        <dbReference type="ARBA" id="ARBA00000683"/>
    </source>
</evidence>
<feature type="domain" description="Phosphotransferase system enzyme I N-terminal" evidence="23">
    <location>
        <begin position="5"/>
        <end position="128"/>
    </location>
</feature>
<evidence type="ECO:0000256" key="2">
    <source>
        <dbReference type="ARBA" id="ARBA00001946"/>
    </source>
</evidence>
<feature type="domain" description="PEP-utilising enzyme mobile" evidence="21">
    <location>
        <begin position="155"/>
        <end position="227"/>
    </location>
</feature>
<keyword evidence="13 17" id="KW-0479">Metal-binding</keyword>
<evidence type="ECO:0000256" key="9">
    <source>
        <dbReference type="ARBA" id="ARBA00022490"/>
    </source>
</evidence>
<dbReference type="OrthoDB" id="9765468at2"/>
<dbReference type="GO" id="GO:0009401">
    <property type="term" value="P:phosphoenolpyruvate-dependent sugar phosphotransferase system"/>
    <property type="evidence" value="ECO:0007669"/>
    <property type="project" value="UniProtKB-KW"/>
</dbReference>
<feature type="binding site" evidence="19">
    <location>
        <position position="298"/>
    </location>
    <ligand>
        <name>phosphoenolpyruvate</name>
        <dbReference type="ChEBI" id="CHEBI:58702"/>
    </ligand>
</feature>
<feature type="binding site" evidence="19">
    <location>
        <position position="334"/>
    </location>
    <ligand>
        <name>phosphoenolpyruvate</name>
        <dbReference type="ChEBI" id="CHEBI:58702"/>
    </ligand>
</feature>
<evidence type="ECO:0000256" key="12">
    <source>
        <dbReference type="ARBA" id="ARBA00022683"/>
    </source>
</evidence>
<gene>
    <name evidence="24" type="primary">ptsI</name>
    <name evidence="24" type="ORF">Fuma_05190</name>
</gene>
<dbReference type="SUPFAM" id="SSF52009">
    <property type="entry name" value="Phosphohistidine domain"/>
    <property type="match status" value="1"/>
</dbReference>
<accession>A0A1P8WNC3</accession>
<dbReference type="InterPro" id="IPR008279">
    <property type="entry name" value="PEP-util_enz_mobile_dom"/>
</dbReference>
<dbReference type="Gene3D" id="3.50.30.10">
    <property type="entry name" value="Phosphohistidine domain"/>
    <property type="match status" value="1"/>
</dbReference>
<evidence type="ECO:0000256" key="18">
    <source>
        <dbReference type="PIRSR" id="PIRSR000732-1"/>
    </source>
</evidence>
<evidence type="ECO:0000256" key="8">
    <source>
        <dbReference type="ARBA" id="ARBA00022448"/>
    </source>
</evidence>
<feature type="binding site" evidence="20">
    <location>
        <position position="459"/>
    </location>
    <ligand>
        <name>Mg(2+)</name>
        <dbReference type="ChEBI" id="CHEBI:18420"/>
    </ligand>
</feature>
<evidence type="ECO:0000256" key="19">
    <source>
        <dbReference type="PIRSR" id="PIRSR000732-2"/>
    </source>
</evidence>
<evidence type="ECO:0000256" key="5">
    <source>
        <dbReference type="ARBA" id="ARBA00007837"/>
    </source>
</evidence>
<evidence type="ECO:0000256" key="20">
    <source>
        <dbReference type="PIRSR" id="PIRSR000732-3"/>
    </source>
</evidence>
<dbReference type="InterPro" id="IPR015813">
    <property type="entry name" value="Pyrv/PenolPyrv_kinase-like_dom"/>
</dbReference>
<keyword evidence="8 17" id="KW-0813">Transport</keyword>
<dbReference type="PROSITE" id="PS00742">
    <property type="entry name" value="PEP_ENZYMES_2"/>
    <property type="match status" value="1"/>
</dbReference>
<comment type="function">
    <text evidence="3 17">General (non sugar-specific) component of the phosphoenolpyruvate-dependent sugar phosphotransferase system (sugar PTS). This major carbohydrate active-transport system catalyzes the phosphorylation of incoming sugar substrates concomitantly with their translocation across the cell membrane. Enzyme I transfers the phosphoryl group from phosphoenolpyruvate (PEP) to the phosphoryl carrier protein (HPr).</text>
</comment>
<dbReference type="PANTHER" id="PTHR46244">
    <property type="entry name" value="PHOSPHOENOLPYRUVATE-PROTEIN PHOSPHOTRANSFERASE"/>
    <property type="match status" value="1"/>
</dbReference>
<evidence type="ECO:0000256" key="7">
    <source>
        <dbReference type="ARBA" id="ARBA00016544"/>
    </source>
</evidence>
<comment type="cofactor">
    <cofactor evidence="2 17 20">
        <name>Mg(2+)</name>
        <dbReference type="ChEBI" id="CHEBI:18420"/>
    </cofactor>
</comment>
<name>A0A1P8WNC3_9PLAN</name>
<reference evidence="24 25" key="1">
    <citation type="journal article" date="2016" name="Front. Microbiol.">
        <title>Fuerstia marisgermanicae gen. nov., sp. nov., an Unusual Member of the Phylum Planctomycetes from the German Wadden Sea.</title>
        <authorList>
            <person name="Kohn T."/>
            <person name="Heuer A."/>
            <person name="Jogler M."/>
            <person name="Vollmers J."/>
            <person name="Boedeker C."/>
            <person name="Bunk B."/>
            <person name="Rast P."/>
            <person name="Borchert D."/>
            <person name="Glockner I."/>
            <person name="Freese H.M."/>
            <person name="Klenk H.P."/>
            <person name="Overmann J."/>
            <person name="Kaster A.K."/>
            <person name="Rohde M."/>
            <person name="Wiegand S."/>
            <person name="Jogler C."/>
        </authorList>
    </citation>
    <scope>NUCLEOTIDE SEQUENCE [LARGE SCALE GENOMIC DNA]</scope>
    <source>
        <strain evidence="24 25">NH11</strain>
    </source>
</reference>
<dbReference type="AlphaFoldDB" id="A0A1P8WNC3"/>
<keyword evidence="12 17" id="KW-0598">Phosphotransferase system</keyword>
<evidence type="ECO:0000256" key="15">
    <source>
        <dbReference type="ARBA" id="ARBA00022842"/>
    </source>
</evidence>
<evidence type="ECO:0000256" key="4">
    <source>
        <dbReference type="ARBA" id="ARBA00004496"/>
    </source>
</evidence>
<dbReference type="Gene3D" id="1.10.274.10">
    <property type="entry name" value="PtsI, HPr-binding domain"/>
    <property type="match status" value="1"/>
</dbReference>
<feature type="binding site" evidence="20">
    <location>
        <position position="435"/>
    </location>
    <ligand>
        <name>Mg(2+)</name>
        <dbReference type="ChEBI" id="CHEBI:18420"/>
    </ligand>
</feature>
<evidence type="ECO:0000313" key="24">
    <source>
        <dbReference type="EMBL" id="APZ95531.1"/>
    </source>
</evidence>
<dbReference type="PRINTS" id="PR01736">
    <property type="entry name" value="PHPHTRNFRASE"/>
</dbReference>
<comment type="similarity">
    <text evidence="5 17">Belongs to the PEP-utilizing enzyme family.</text>
</comment>
<proteinExistence type="inferred from homology"/>
<dbReference type="KEGG" id="fmr:Fuma_05190"/>
<dbReference type="InterPro" id="IPR023151">
    <property type="entry name" value="PEP_util_CS"/>
</dbReference>
<dbReference type="SUPFAM" id="SSF47831">
    <property type="entry name" value="Enzyme I of the PEP:sugar phosphotransferase system HPr-binding (sub)domain"/>
    <property type="match status" value="1"/>
</dbReference>
<evidence type="ECO:0000259" key="21">
    <source>
        <dbReference type="Pfam" id="PF00391"/>
    </source>
</evidence>
<dbReference type="Gene3D" id="3.20.20.60">
    <property type="entry name" value="Phosphoenolpyruvate-binding domains"/>
    <property type="match status" value="1"/>
</dbReference>
<keyword evidence="24" id="KW-0670">Pyruvate</keyword>
<dbReference type="InterPro" id="IPR008731">
    <property type="entry name" value="PTS_EIN"/>
</dbReference>
<feature type="binding site" evidence="19">
    <location>
        <begin position="458"/>
        <end position="459"/>
    </location>
    <ligand>
        <name>phosphoenolpyruvate</name>
        <dbReference type="ChEBI" id="CHEBI:58702"/>
    </ligand>
</feature>
<dbReference type="GO" id="GO:0016301">
    <property type="term" value="F:kinase activity"/>
    <property type="evidence" value="ECO:0007669"/>
    <property type="project" value="UniProtKB-KW"/>
</dbReference>
<evidence type="ECO:0000259" key="22">
    <source>
        <dbReference type="Pfam" id="PF02896"/>
    </source>
</evidence>
<dbReference type="GO" id="GO:0005737">
    <property type="term" value="C:cytoplasm"/>
    <property type="evidence" value="ECO:0007669"/>
    <property type="project" value="UniProtKB-SubCell"/>
</dbReference>
<dbReference type="InterPro" id="IPR036637">
    <property type="entry name" value="Phosphohistidine_dom_sf"/>
</dbReference>
<dbReference type="STRING" id="1891926.Fuma_05190"/>
<keyword evidence="11 17" id="KW-0808">Transferase</keyword>
<dbReference type="InterPro" id="IPR040442">
    <property type="entry name" value="Pyrv_kinase-like_dom_sf"/>
</dbReference>
<dbReference type="PANTHER" id="PTHR46244:SF3">
    <property type="entry name" value="PHOSPHOENOLPYRUVATE-PROTEIN PHOSPHOTRANSFERASE"/>
    <property type="match status" value="1"/>
</dbReference>
<dbReference type="InterPro" id="IPR050499">
    <property type="entry name" value="PEP-utilizing_PTS_enzyme"/>
</dbReference>
<comment type="subcellular location">
    <subcellularLocation>
        <location evidence="4 17">Cytoplasm</location>
    </subcellularLocation>
</comment>
<evidence type="ECO:0000256" key="6">
    <source>
        <dbReference type="ARBA" id="ARBA00012232"/>
    </source>
</evidence>
<feature type="domain" description="PEP-utilising enzyme C-terminal" evidence="22">
    <location>
        <begin position="254"/>
        <end position="544"/>
    </location>
</feature>
<evidence type="ECO:0000256" key="10">
    <source>
        <dbReference type="ARBA" id="ARBA00022597"/>
    </source>
</evidence>
<keyword evidence="15 17" id="KW-0460">Magnesium</keyword>
<sequence>MQVRSGIAVSPGVVVGPALVLGADSFRIPNNFVNRDAVEDELARFQVALDHVCRDIGEHEVLVSEQLGSQYAAIFSAHLQMARDPRFVSEVESLIREQQYSPEYAVSKTLRGFAMQMQNLGDQYLAERALDIFDLEKRLLRELLGERREELSNLTEPVIILAHDLTPGETATLNTKFVIGFATEVGGHTSHTAILAGALEIPAVVGLGRCLAGVSGGETVILDGDHGQVIIDPDEGSMNRFLDSRARNQRVTERLESLEQSESQTQDGERIFTLGNIEFPEEVQQCIKRGADGVGLYRTEFLYLGGNREPTEEDHYDAYTQVLKACGELPVVIRTLDIGADKVPARIRDRFAQSQNPMLGLRSIRLSLQGTPLFKVQLRAILRAAVHGNARIMFPLVSSLLEFRQAKMILMDVMEDLEDEGIAYCGDIPVGMMVEVPSAVILAEEFAREVDFFSIGTNDLIQYTLACDRSDPSVANLYRSGDPSILRMIQMVMKAAKKHDKPVTVCGQMSSDPRFVPLLLGLGLRQLSATPHALSRLKEVIRNISIPEAERIAAHALTLDLARDVEHYLLGELGRICPDLVV</sequence>
<dbReference type="NCBIfam" id="TIGR01417">
    <property type="entry name" value="PTS_I_fam"/>
    <property type="match status" value="1"/>
</dbReference>
<feature type="binding site" evidence="19">
    <location>
        <position position="469"/>
    </location>
    <ligand>
        <name>phosphoenolpyruvate</name>
        <dbReference type="ChEBI" id="CHEBI:58702"/>
    </ligand>
</feature>
<evidence type="ECO:0000256" key="17">
    <source>
        <dbReference type="PIRNR" id="PIRNR000732"/>
    </source>
</evidence>
<feature type="active site" description="Proton donor" evidence="18">
    <location>
        <position position="506"/>
    </location>
</feature>
<keyword evidence="25" id="KW-1185">Reference proteome</keyword>
<dbReference type="PROSITE" id="PS00370">
    <property type="entry name" value="PEP_ENZYMES_PHOS_SITE"/>
    <property type="match status" value="1"/>
</dbReference>
<dbReference type="GO" id="GO:0008965">
    <property type="term" value="F:phosphoenolpyruvate-protein phosphotransferase activity"/>
    <property type="evidence" value="ECO:0007669"/>
    <property type="project" value="UniProtKB-EC"/>
</dbReference>
<dbReference type="EMBL" id="CP017641">
    <property type="protein sequence ID" value="APZ95531.1"/>
    <property type="molecule type" value="Genomic_DNA"/>
</dbReference>
<dbReference type="RefSeq" id="WP_077026683.1">
    <property type="nucleotide sequence ID" value="NZ_CP017641.1"/>
</dbReference>